<dbReference type="RefSeq" id="WP_062797030.1">
    <property type="nucleotide sequence ID" value="NZ_CBCRXS010000001.1"/>
</dbReference>
<evidence type="ECO:0000313" key="2">
    <source>
        <dbReference type="EMBL" id="RKR93910.1"/>
    </source>
</evidence>
<dbReference type="NCBIfam" id="TIGR03854">
    <property type="entry name" value="F420_MSMEG_3544"/>
    <property type="match status" value="1"/>
</dbReference>
<dbReference type="AlphaFoldDB" id="A0A315S3J2"/>
<name>A0A315S3J2_WILMA</name>
<dbReference type="InterPro" id="IPR050564">
    <property type="entry name" value="F420-G6PD/mer"/>
</dbReference>
<reference evidence="2 3" key="1">
    <citation type="submission" date="2018-10" db="EMBL/GenBank/DDBJ databases">
        <title>Sequencing the genomes of 1000 actinobacteria strains.</title>
        <authorList>
            <person name="Klenk H.-P."/>
        </authorList>
    </citation>
    <scope>NUCLEOTIDE SEQUENCE [LARGE SCALE GENOMIC DNA]</scope>
    <source>
        <strain evidence="2 3">DSM 44343</strain>
    </source>
</reference>
<dbReference type="Proteomes" id="UP000274762">
    <property type="component" value="Unassembled WGS sequence"/>
</dbReference>
<dbReference type="GO" id="GO:0016705">
    <property type="term" value="F:oxidoreductase activity, acting on paired donors, with incorporation or reduction of molecular oxygen"/>
    <property type="evidence" value="ECO:0007669"/>
    <property type="project" value="InterPro"/>
</dbReference>
<evidence type="ECO:0000313" key="3">
    <source>
        <dbReference type="Proteomes" id="UP000274762"/>
    </source>
</evidence>
<dbReference type="InterPro" id="IPR022402">
    <property type="entry name" value="F420_OxRdatse_MSMEG3544_pred"/>
</dbReference>
<dbReference type="EMBL" id="RBKV01000001">
    <property type="protein sequence ID" value="RKR93910.1"/>
    <property type="molecule type" value="Genomic_DNA"/>
</dbReference>
<organism evidence="2 3">
    <name type="scientific">Williamsia marianensis</name>
    <dbReference type="NCBI Taxonomy" id="85044"/>
    <lineage>
        <taxon>Bacteria</taxon>
        <taxon>Bacillati</taxon>
        <taxon>Actinomycetota</taxon>
        <taxon>Actinomycetes</taxon>
        <taxon>Mycobacteriales</taxon>
        <taxon>Nocardiaceae</taxon>
        <taxon>Williamsia</taxon>
    </lineage>
</organism>
<dbReference type="PANTHER" id="PTHR43244">
    <property type="match status" value="1"/>
</dbReference>
<sequence>MKVRIGVGVVSSTDRSLAAGPALAELVDESERRGIDSLWLSDQASSAHHVDPLIGLAYAAGRTEKLKLGTGVLVLPGRNPALVAAQLAGLAATAPGRILPAFGVQPATVSDRTMYPVPPGQRGAVFEEALSVVRALLTEPSVTFEGSFFHLDEATVGPRPAKPLDLWLGGRLPVSMSRIGRLADGWLGSFVTPGEAADCRRQIEAAASEAGREVEPDHYGTNLIVAPHGSDDTAVDTVIAAVARRRKDLADPQRLVCRGWDEARSELGRFVDAGITKFVVRPVVPVESIAEFLDQMADELLPLQT</sequence>
<comment type="caution">
    <text evidence="2">The sequence shown here is derived from an EMBL/GenBank/DDBJ whole genome shotgun (WGS) entry which is preliminary data.</text>
</comment>
<accession>A0A315S3J2</accession>
<accession>A0A495JY55</accession>
<gene>
    <name evidence="2" type="ORF">DFJ75_0698</name>
</gene>
<feature type="domain" description="Luciferase-like" evidence="1">
    <location>
        <begin position="21"/>
        <end position="266"/>
    </location>
</feature>
<evidence type="ECO:0000259" key="1">
    <source>
        <dbReference type="Pfam" id="PF00296"/>
    </source>
</evidence>
<dbReference type="Pfam" id="PF00296">
    <property type="entry name" value="Bac_luciferase"/>
    <property type="match status" value="1"/>
</dbReference>
<protein>
    <submittedName>
        <fullName evidence="2">Putative F420-dependent oxidoreductase</fullName>
    </submittedName>
</protein>
<dbReference type="SUPFAM" id="SSF51679">
    <property type="entry name" value="Bacterial luciferase-like"/>
    <property type="match status" value="1"/>
</dbReference>
<proteinExistence type="predicted"/>
<dbReference type="InterPro" id="IPR036661">
    <property type="entry name" value="Luciferase-like_sf"/>
</dbReference>
<dbReference type="InterPro" id="IPR011251">
    <property type="entry name" value="Luciferase-like_dom"/>
</dbReference>
<dbReference type="PANTHER" id="PTHR43244:SF2">
    <property type="entry name" value="CONSERVED HYPOTHETICAL ALANINE AND PROLINE-RICH PROTEIN"/>
    <property type="match status" value="1"/>
</dbReference>
<dbReference type="Gene3D" id="3.20.20.30">
    <property type="entry name" value="Luciferase-like domain"/>
    <property type="match status" value="1"/>
</dbReference>